<organism evidence="1 2">
    <name type="scientific">Hymenobacter mellowenesis</name>
    <dbReference type="NCBI Taxonomy" id="3063995"/>
    <lineage>
        <taxon>Bacteria</taxon>
        <taxon>Pseudomonadati</taxon>
        <taxon>Bacteroidota</taxon>
        <taxon>Cytophagia</taxon>
        <taxon>Cytophagales</taxon>
        <taxon>Hymenobacteraceae</taxon>
        <taxon>Hymenobacter</taxon>
    </lineage>
</organism>
<name>A0ABT9AA65_9BACT</name>
<evidence type="ECO:0000313" key="1">
    <source>
        <dbReference type="EMBL" id="MDO7846453.1"/>
    </source>
</evidence>
<comment type="caution">
    <text evidence="1">The sequence shown here is derived from an EMBL/GenBank/DDBJ whole genome shotgun (WGS) entry which is preliminary data.</text>
</comment>
<gene>
    <name evidence="1" type="ORF">Q5H92_08800</name>
</gene>
<dbReference type="Proteomes" id="UP001167796">
    <property type="component" value="Unassembled WGS sequence"/>
</dbReference>
<evidence type="ECO:0000313" key="2">
    <source>
        <dbReference type="Proteomes" id="UP001167796"/>
    </source>
</evidence>
<keyword evidence="2" id="KW-1185">Reference proteome</keyword>
<dbReference type="RefSeq" id="WP_305011141.1">
    <property type="nucleotide sequence ID" value="NZ_JAUQSX010000004.1"/>
</dbReference>
<accession>A0ABT9AA65</accession>
<proteinExistence type="predicted"/>
<sequence length="118" mass="13123">MLTLQIAPGQNLAVMLSDPAQAEVMAQAAGQFASEKAKQQELSRAYHMGANITQGCDYDDRLTVRLKMSADTLYRYLSLPVKDGGLRHRRNGNKYVVSEIACREFMGDMTPEADPKKQ</sequence>
<protein>
    <recommendedName>
        <fullName evidence="3">Helix-turn-helix domain-containing protein</fullName>
    </recommendedName>
</protein>
<reference evidence="1" key="1">
    <citation type="submission" date="2023-07" db="EMBL/GenBank/DDBJ databases">
        <authorList>
            <person name="Kim M.K."/>
        </authorList>
    </citation>
    <scope>NUCLEOTIDE SEQUENCE</scope>
    <source>
        <strain evidence="1">M29</strain>
    </source>
</reference>
<dbReference type="EMBL" id="JAUQSX010000004">
    <property type="protein sequence ID" value="MDO7846453.1"/>
    <property type="molecule type" value="Genomic_DNA"/>
</dbReference>
<evidence type="ECO:0008006" key="3">
    <source>
        <dbReference type="Google" id="ProtNLM"/>
    </source>
</evidence>